<proteinExistence type="predicted"/>
<evidence type="ECO:0000313" key="2">
    <source>
        <dbReference type="Proteomes" id="UP001295423"/>
    </source>
</evidence>
<dbReference type="Proteomes" id="UP001295423">
    <property type="component" value="Unassembled WGS sequence"/>
</dbReference>
<reference evidence="1" key="1">
    <citation type="submission" date="2023-08" db="EMBL/GenBank/DDBJ databases">
        <authorList>
            <person name="Audoor S."/>
            <person name="Bilcke G."/>
        </authorList>
    </citation>
    <scope>NUCLEOTIDE SEQUENCE</scope>
</reference>
<evidence type="ECO:0000313" key="1">
    <source>
        <dbReference type="EMBL" id="CAJ1906792.1"/>
    </source>
</evidence>
<dbReference type="AlphaFoldDB" id="A0AAD2CBH2"/>
<name>A0AAD2CBH2_9STRA</name>
<gene>
    <name evidence="1" type="ORF">CYCCA115_LOCUS468</name>
</gene>
<comment type="caution">
    <text evidence="1">The sequence shown here is derived from an EMBL/GenBank/DDBJ whole genome shotgun (WGS) entry which is preliminary data.</text>
</comment>
<sequence>MSSSPCTIREAIDVLSLQKLPSDDRPVDLLGAVASIVKSPPLQYAKSSSKVELWITDHSLSSGETACVVLWGSAELSRVEITRLEPGDVVRFNGVSLQKSLQQRQQQQGENITYYFTYSHKNEEPGMKWYAFNDRETSRIPDSMQTPAQRIQDLKEHYTREMGNGGRLSPLPCRFRHLNELQVSTGLMSNISIRVKQHELQQFTAVKTRRLTSSVTKSVVGFATVADSAKPDLTMTLVDTDNRFANDLREARDTNKVLMINNVFTRKQSEVLGDNSVVGEVVLVPSKNSIVNWEWKTDDLQQQQHHSMPSTLETESPGYKLQKSITSLACLVDIEISGKLLNASKCLESPTCFVQGMIITSEDQQEEIYRPVTLHLESSTSSSSTIPCPREVLASPAIIQTLCGGIDAKELTHDELLQKSVFDLVQAMLRDQVKLKWTIRMDCQPFAVEHVVLPSGG</sequence>
<keyword evidence="2" id="KW-1185">Reference proteome</keyword>
<accession>A0AAD2CBH2</accession>
<protein>
    <submittedName>
        <fullName evidence="1">Uncharacterized protein</fullName>
    </submittedName>
</protein>
<organism evidence="1 2">
    <name type="scientific">Cylindrotheca closterium</name>
    <dbReference type="NCBI Taxonomy" id="2856"/>
    <lineage>
        <taxon>Eukaryota</taxon>
        <taxon>Sar</taxon>
        <taxon>Stramenopiles</taxon>
        <taxon>Ochrophyta</taxon>
        <taxon>Bacillariophyta</taxon>
        <taxon>Bacillariophyceae</taxon>
        <taxon>Bacillariophycidae</taxon>
        <taxon>Bacillariales</taxon>
        <taxon>Bacillariaceae</taxon>
        <taxon>Cylindrotheca</taxon>
    </lineage>
</organism>
<dbReference type="EMBL" id="CAKOGP040000001">
    <property type="protein sequence ID" value="CAJ1906792.1"/>
    <property type="molecule type" value="Genomic_DNA"/>
</dbReference>